<evidence type="ECO:0000313" key="1">
    <source>
        <dbReference type="EMBL" id="KAF3594820.1"/>
    </source>
</evidence>
<keyword evidence="2" id="KW-1185">Reference proteome</keyword>
<reference evidence="1 2" key="1">
    <citation type="journal article" date="2020" name="BMC Genomics">
        <title>Intraspecific diversification of the crop wild relative Brassica cretica Lam. using demographic model selection.</title>
        <authorList>
            <person name="Kioukis A."/>
            <person name="Michalopoulou V.A."/>
            <person name="Briers L."/>
            <person name="Pirintsos S."/>
            <person name="Studholme D.J."/>
            <person name="Pavlidis P."/>
            <person name="Sarris P.F."/>
        </authorList>
    </citation>
    <scope>NUCLEOTIDE SEQUENCE [LARGE SCALE GENOMIC DNA]</scope>
    <source>
        <strain evidence="2">cv. PFS-1207/04</strain>
    </source>
</reference>
<gene>
    <name evidence="1" type="ORF">DY000_02025354</name>
</gene>
<organism evidence="1 2">
    <name type="scientific">Brassica cretica</name>
    <name type="common">Mustard</name>
    <dbReference type="NCBI Taxonomy" id="69181"/>
    <lineage>
        <taxon>Eukaryota</taxon>
        <taxon>Viridiplantae</taxon>
        <taxon>Streptophyta</taxon>
        <taxon>Embryophyta</taxon>
        <taxon>Tracheophyta</taxon>
        <taxon>Spermatophyta</taxon>
        <taxon>Magnoliopsida</taxon>
        <taxon>eudicotyledons</taxon>
        <taxon>Gunneridae</taxon>
        <taxon>Pentapetalae</taxon>
        <taxon>rosids</taxon>
        <taxon>malvids</taxon>
        <taxon>Brassicales</taxon>
        <taxon>Brassicaceae</taxon>
        <taxon>Brassiceae</taxon>
        <taxon>Brassica</taxon>
    </lineage>
</organism>
<dbReference type="EMBL" id="QGKV02000299">
    <property type="protein sequence ID" value="KAF3594820.1"/>
    <property type="molecule type" value="Genomic_DNA"/>
</dbReference>
<dbReference type="Proteomes" id="UP000266723">
    <property type="component" value="Unassembled WGS sequence"/>
</dbReference>
<comment type="caution">
    <text evidence="1">The sequence shown here is derived from an EMBL/GenBank/DDBJ whole genome shotgun (WGS) entry which is preliminary data.</text>
</comment>
<accession>A0ABQ7EEM2</accession>
<name>A0ABQ7EEM2_BRACR</name>
<proteinExistence type="predicted"/>
<sequence length="66" mass="7232">MSLSAVVVHEPVRHSTFDTIDLPNSLSLGSSVFGTSAASRRTENSWESLYFSLMRSLPAITEFAAR</sequence>
<protein>
    <submittedName>
        <fullName evidence="1">Uncharacterized protein</fullName>
    </submittedName>
</protein>
<evidence type="ECO:0000313" key="2">
    <source>
        <dbReference type="Proteomes" id="UP000266723"/>
    </source>
</evidence>